<dbReference type="SUPFAM" id="SSF55811">
    <property type="entry name" value="Nudix"/>
    <property type="match status" value="1"/>
</dbReference>
<evidence type="ECO:0000256" key="2">
    <source>
        <dbReference type="RuleBase" id="RU003476"/>
    </source>
</evidence>
<dbReference type="PANTHER" id="PTHR43736">
    <property type="entry name" value="ADP-RIBOSE PYROPHOSPHATASE"/>
    <property type="match status" value="1"/>
</dbReference>
<dbReference type="GO" id="GO:0016787">
    <property type="term" value="F:hydrolase activity"/>
    <property type="evidence" value="ECO:0007669"/>
    <property type="project" value="UniProtKB-KW"/>
</dbReference>
<gene>
    <name evidence="4" type="ORF">WJX74_006664</name>
</gene>
<dbReference type="PRINTS" id="PR00502">
    <property type="entry name" value="NUDIXFAMILY"/>
</dbReference>
<evidence type="ECO:0000256" key="1">
    <source>
        <dbReference type="ARBA" id="ARBA00022801"/>
    </source>
</evidence>
<dbReference type="InterPro" id="IPR000086">
    <property type="entry name" value="NUDIX_hydrolase_dom"/>
</dbReference>
<evidence type="ECO:0000313" key="4">
    <source>
        <dbReference type="EMBL" id="KAK9834650.1"/>
    </source>
</evidence>
<keyword evidence="1 2" id="KW-0378">Hydrolase</keyword>
<proteinExistence type="inferred from homology"/>
<feature type="domain" description="Nudix hydrolase" evidence="3">
    <location>
        <begin position="6"/>
        <end position="140"/>
    </location>
</feature>
<dbReference type="InterPro" id="IPR015797">
    <property type="entry name" value="NUDIX_hydrolase-like_dom_sf"/>
</dbReference>
<evidence type="ECO:0000259" key="3">
    <source>
        <dbReference type="PROSITE" id="PS51462"/>
    </source>
</evidence>
<organism evidence="4 5">
    <name type="scientific">Apatococcus lobatus</name>
    <dbReference type="NCBI Taxonomy" id="904363"/>
    <lineage>
        <taxon>Eukaryota</taxon>
        <taxon>Viridiplantae</taxon>
        <taxon>Chlorophyta</taxon>
        <taxon>core chlorophytes</taxon>
        <taxon>Trebouxiophyceae</taxon>
        <taxon>Chlorellales</taxon>
        <taxon>Chlorellaceae</taxon>
        <taxon>Apatococcus</taxon>
    </lineage>
</organism>
<sequence>MASPGSQRKAFSVAIFARHQARVLLIHHHRLKTWLPVGGELEEGETPLQAAHRELREETGLSGKFVESQSSVHGTPNGFIGYEEHAAGSKGLHMNFCFLADVDTDVIKPNEEFSNIRWVSSSTEIEDAPLNVKQILSKIL</sequence>
<dbReference type="PROSITE" id="PS51462">
    <property type="entry name" value="NUDIX"/>
    <property type="match status" value="1"/>
</dbReference>
<accession>A0AAW1RMA2</accession>
<dbReference type="InterPro" id="IPR020084">
    <property type="entry name" value="NUDIX_hydrolase_CS"/>
</dbReference>
<comment type="similarity">
    <text evidence="2">Belongs to the Nudix hydrolase family.</text>
</comment>
<dbReference type="Gene3D" id="3.90.79.10">
    <property type="entry name" value="Nucleoside Triphosphate Pyrophosphohydrolase"/>
    <property type="match status" value="1"/>
</dbReference>
<dbReference type="PROSITE" id="PS00893">
    <property type="entry name" value="NUDIX_BOX"/>
    <property type="match status" value="1"/>
</dbReference>
<dbReference type="EMBL" id="JALJOS010000009">
    <property type="protein sequence ID" value="KAK9834650.1"/>
    <property type="molecule type" value="Genomic_DNA"/>
</dbReference>
<dbReference type="Pfam" id="PF00293">
    <property type="entry name" value="NUDIX"/>
    <property type="match status" value="1"/>
</dbReference>
<dbReference type="PANTHER" id="PTHR43736:SF1">
    <property type="entry name" value="DIHYDRONEOPTERIN TRIPHOSPHATE DIPHOSPHATASE"/>
    <property type="match status" value="1"/>
</dbReference>
<evidence type="ECO:0000313" key="5">
    <source>
        <dbReference type="Proteomes" id="UP001438707"/>
    </source>
</evidence>
<keyword evidence="5" id="KW-1185">Reference proteome</keyword>
<dbReference type="Proteomes" id="UP001438707">
    <property type="component" value="Unassembled WGS sequence"/>
</dbReference>
<comment type="caution">
    <text evidence="4">The sequence shown here is derived from an EMBL/GenBank/DDBJ whole genome shotgun (WGS) entry which is preliminary data.</text>
</comment>
<dbReference type="InterPro" id="IPR020476">
    <property type="entry name" value="Nudix_hydrolase"/>
</dbReference>
<name>A0AAW1RMA2_9CHLO</name>
<protein>
    <recommendedName>
        <fullName evidence="3">Nudix hydrolase domain-containing protein</fullName>
    </recommendedName>
</protein>
<reference evidence="4 5" key="1">
    <citation type="journal article" date="2024" name="Nat. Commun.">
        <title>Phylogenomics reveals the evolutionary origins of lichenization in chlorophyte algae.</title>
        <authorList>
            <person name="Puginier C."/>
            <person name="Libourel C."/>
            <person name="Otte J."/>
            <person name="Skaloud P."/>
            <person name="Haon M."/>
            <person name="Grisel S."/>
            <person name="Petersen M."/>
            <person name="Berrin J.G."/>
            <person name="Delaux P.M."/>
            <person name="Dal Grande F."/>
            <person name="Keller J."/>
        </authorList>
    </citation>
    <scope>NUCLEOTIDE SEQUENCE [LARGE SCALE GENOMIC DNA]</scope>
    <source>
        <strain evidence="4 5">SAG 2145</strain>
    </source>
</reference>
<dbReference type="AlphaFoldDB" id="A0AAW1RMA2"/>